<dbReference type="OrthoDB" id="2480937at2759"/>
<feature type="chain" id="PRO_5040411283" evidence="1">
    <location>
        <begin position="25"/>
        <end position="119"/>
    </location>
</feature>
<name>A0A9P6R4I1_9FUNG</name>
<organism evidence="2 3">
    <name type="scientific">Linnemannia gamsii</name>
    <dbReference type="NCBI Taxonomy" id="64522"/>
    <lineage>
        <taxon>Eukaryota</taxon>
        <taxon>Fungi</taxon>
        <taxon>Fungi incertae sedis</taxon>
        <taxon>Mucoromycota</taxon>
        <taxon>Mortierellomycotina</taxon>
        <taxon>Mortierellomycetes</taxon>
        <taxon>Mortierellales</taxon>
        <taxon>Mortierellaceae</taxon>
        <taxon>Linnemannia</taxon>
    </lineage>
</organism>
<dbReference type="EMBL" id="JAAAIN010000611">
    <property type="protein sequence ID" value="KAG0312502.1"/>
    <property type="molecule type" value="Genomic_DNA"/>
</dbReference>
<feature type="signal peptide" evidence="1">
    <location>
        <begin position="1"/>
        <end position="24"/>
    </location>
</feature>
<evidence type="ECO:0000313" key="2">
    <source>
        <dbReference type="EMBL" id="KAG0312502.1"/>
    </source>
</evidence>
<keyword evidence="3" id="KW-1185">Reference proteome</keyword>
<comment type="caution">
    <text evidence="2">The sequence shown here is derived from an EMBL/GenBank/DDBJ whole genome shotgun (WGS) entry which is preliminary data.</text>
</comment>
<evidence type="ECO:0000313" key="3">
    <source>
        <dbReference type="Proteomes" id="UP000823405"/>
    </source>
</evidence>
<gene>
    <name evidence="2" type="ORF">BGZ97_011161</name>
</gene>
<evidence type="ECO:0000256" key="1">
    <source>
        <dbReference type="SAM" id="SignalP"/>
    </source>
</evidence>
<keyword evidence="1" id="KW-0732">Signal</keyword>
<sequence length="119" mass="13229">MISWVPLTMKLTYLLIAAIPLVQTLVEAGAYTLNACHDSMLIAAWDSDGTSGSASWTKNYVQLGRGTDSPNSYTKMHFEVQWPAGQATIAYKGVSLSWKSPNKRIVWNGVDCFQYWGSY</sequence>
<reference evidence="2" key="1">
    <citation type="journal article" date="2020" name="Fungal Divers.">
        <title>Resolving the Mortierellaceae phylogeny through synthesis of multi-gene phylogenetics and phylogenomics.</title>
        <authorList>
            <person name="Vandepol N."/>
            <person name="Liber J."/>
            <person name="Desiro A."/>
            <person name="Na H."/>
            <person name="Kennedy M."/>
            <person name="Barry K."/>
            <person name="Grigoriev I.V."/>
            <person name="Miller A.N."/>
            <person name="O'Donnell K."/>
            <person name="Stajich J.E."/>
            <person name="Bonito G."/>
        </authorList>
    </citation>
    <scope>NUCLEOTIDE SEQUENCE</scope>
    <source>
        <strain evidence="2">NVP60</strain>
    </source>
</reference>
<protein>
    <submittedName>
        <fullName evidence="2">Uncharacterized protein</fullName>
    </submittedName>
</protein>
<dbReference type="AlphaFoldDB" id="A0A9P6R4I1"/>
<dbReference type="Proteomes" id="UP000823405">
    <property type="component" value="Unassembled WGS sequence"/>
</dbReference>
<proteinExistence type="predicted"/>
<accession>A0A9P6R4I1</accession>